<evidence type="ECO:0000259" key="3">
    <source>
        <dbReference type="Pfam" id="PF13458"/>
    </source>
</evidence>
<evidence type="ECO:0000313" key="5">
    <source>
        <dbReference type="Proteomes" id="UP000298324"/>
    </source>
</evidence>
<evidence type="ECO:0000256" key="2">
    <source>
        <dbReference type="ARBA" id="ARBA00022729"/>
    </source>
</evidence>
<evidence type="ECO:0000256" key="1">
    <source>
        <dbReference type="ARBA" id="ARBA00010062"/>
    </source>
</evidence>
<protein>
    <submittedName>
        <fullName evidence="4">Leucine-, isoleucine-, valine-, threonine-, and alanine-binding protein</fullName>
    </submittedName>
</protein>
<sequence>MNMIKGEKALPKARLIVVTALAGVLAVVLLLLGGCSGSSSTGSNAGAVKEPYKIGAVVDISGPSSSLGVPERNTLQMLADKVNESGGINGHPLELTILDNKSDETEAVLAVKKLIDQQKVLAVIGCSASGTSMSMIDTVQKEQVPMISMAAASAIVEPVQERKWVFKTAQSDLVVVNRLIDYLKENNLTRVAFLYMNNSYGDNGRNAFKAAAGAGGLEIVAEEKFEATDKDMTPQLTRVKTSGAQATVVWAIPPSASIITKNYRDLSLEIPLLHSHGVGNQNFIELAQGAADGVRLPIGKLTVSGQIPDSDPQKKVLDDYIADYSKRYNSPPNSFGGYAWDAFYLLVNAIETAGPDRAGIRDQLEKTSNFTGVSGIFNLTPTDHNGLDEDSMVLVRIQNGQWKLME</sequence>
<feature type="domain" description="Leucine-binding protein" evidence="3">
    <location>
        <begin position="51"/>
        <end position="400"/>
    </location>
</feature>
<comment type="caution">
    <text evidence="4">The sequence shown here is derived from an EMBL/GenBank/DDBJ whole genome shotgun (WGS) entry which is preliminary data.</text>
</comment>
<dbReference type="PANTHER" id="PTHR30483">
    <property type="entry name" value="LEUCINE-SPECIFIC-BINDING PROTEIN"/>
    <property type="match status" value="1"/>
</dbReference>
<dbReference type="InterPro" id="IPR051010">
    <property type="entry name" value="BCAA_transport"/>
</dbReference>
<dbReference type="CDD" id="cd06333">
    <property type="entry name" value="PBP1_ABC_RPA1789-like"/>
    <property type="match status" value="1"/>
</dbReference>
<reference evidence="4 5" key="1">
    <citation type="journal article" date="2018" name="Environ. Microbiol.">
        <title>Novel energy conservation strategies and behaviour of Pelotomaculum schinkii driving syntrophic propionate catabolism.</title>
        <authorList>
            <person name="Hidalgo-Ahumada C.A.P."/>
            <person name="Nobu M.K."/>
            <person name="Narihiro T."/>
            <person name="Tamaki H."/>
            <person name="Liu W.T."/>
            <person name="Kamagata Y."/>
            <person name="Stams A.J.M."/>
            <person name="Imachi H."/>
            <person name="Sousa D.Z."/>
        </authorList>
    </citation>
    <scope>NUCLEOTIDE SEQUENCE [LARGE SCALE GENOMIC DNA]</scope>
    <source>
        <strain evidence="4 5">HH</strain>
    </source>
</reference>
<dbReference type="InterPro" id="IPR028081">
    <property type="entry name" value="Leu-bd"/>
</dbReference>
<evidence type="ECO:0000313" key="4">
    <source>
        <dbReference type="EMBL" id="TEB08031.1"/>
    </source>
</evidence>
<dbReference type="AlphaFoldDB" id="A0A4Y7RGX0"/>
<dbReference type="PANTHER" id="PTHR30483:SF38">
    <property type="entry name" value="BLR7848 PROTEIN"/>
    <property type="match status" value="1"/>
</dbReference>
<name>A0A4Y7RGX0_9FIRM</name>
<dbReference type="Gene3D" id="3.40.50.2300">
    <property type="match status" value="2"/>
</dbReference>
<accession>A0A4Y7RGX0</accession>
<dbReference type="Pfam" id="PF13458">
    <property type="entry name" value="Peripla_BP_6"/>
    <property type="match status" value="1"/>
</dbReference>
<dbReference type="EMBL" id="QFGA01000001">
    <property type="protein sequence ID" value="TEB08031.1"/>
    <property type="molecule type" value="Genomic_DNA"/>
</dbReference>
<keyword evidence="5" id="KW-1185">Reference proteome</keyword>
<proteinExistence type="inferred from homology"/>
<dbReference type="InterPro" id="IPR028082">
    <property type="entry name" value="Peripla_BP_I"/>
</dbReference>
<dbReference type="PROSITE" id="PS51257">
    <property type="entry name" value="PROKAR_LIPOPROTEIN"/>
    <property type="match status" value="1"/>
</dbReference>
<dbReference type="SUPFAM" id="SSF53822">
    <property type="entry name" value="Periplasmic binding protein-like I"/>
    <property type="match status" value="1"/>
</dbReference>
<organism evidence="4 5">
    <name type="scientific">Pelotomaculum schinkii</name>
    <dbReference type="NCBI Taxonomy" id="78350"/>
    <lineage>
        <taxon>Bacteria</taxon>
        <taxon>Bacillati</taxon>
        <taxon>Bacillota</taxon>
        <taxon>Clostridia</taxon>
        <taxon>Eubacteriales</taxon>
        <taxon>Desulfotomaculaceae</taxon>
        <taxon>Pelotomaculum</taxon>
    </lineage>
</organism>
<gene>
    <name evidence="4" type="primary">braC_1</name>
    <name evidence="4" type="ORF">Psch_01586</name>
</gene>
<dbReference type="Proteomes" id="UP000298324">
    <property type="component" value="Unassembled WGS sequence"/>
</dbReference>
<keyword evidence="2" id="KW-0732">Signal</keyword>
<comment type="similarity">
    <text evidence="1">Belongs to the leucine-binding protein family.</text>
</comment>